<organism evidence="1 2">
    <name type="scientific">Populus trichocarpa</name>
    <name type="common">Western balsam poplar</name>
    <name type="synonym">Populus balsamifera subsp. trichocarpa</name>
    <dbReference type="NCBI Taxonomy" id="3694"/>
    <lineage>
        <taxon>Eukaryota</taxon>
        <taxon>Viridiplantae</taxon>
        <taxon>Streptophyta</taxon>
        <taxon>Embryophyta</taxon>
        <taxon>Tracheophyta</taxon>
        <taxon>Spermatophyta</taxon>
        <taxon>Magnoliopsida</taxon>
        <taxon>eudicotyledons</taxon>
        <taxon>Gunneridae</taxon>
        <taxon>Pentapetalae</taxon>
        <taxon>rosids</taxon>
        <taxon>fabids</taxon>
        <taxon>Malpighiales</taxon>
        <taxon>Salicaceae</taxon>
        <taxon>Saliceae</taxon>
        <taxon>Populus</taxon>
    </lineage>
</organism>
<keyword evidence="2" id="KW-1185">Reference proteome</keyword>
<dbReference type="Proteomes" id="UP000006729">
    <property type="component" value="Chromosome 7"/>
</dbReference>
<reference evidence="1 2" key="1">
    <citation type="journal article" date="2006" name="Science">
        <title>The genome of black cottonwood, Populus trichocarpa (Torr. &amp; Gray).</title>
        <authorList>
            <person name="Tuskan G.A."/>
            <person name="Difazio S."/>
            <person name="Jansson S."/>
            <person name="Bohlmann J."/>
            <person name="Grigoriev I."/>
            <person name="Hellsten U."/>
            <person name="Putnam N."/>
            <person name="Ralph S."/>
            <person name="Rombauts S."/>
            <person name="Salamov A."/>
            <person name="Schein J."/>
            <person name="Sterck L."/>
            <person name="Aerts A."/>
            <person name="Bhalerao R.R."/>
            <person name="Bhalerao R.P."/>
            <person name="Blaudez D."/>
            <person name="Boerjan W."/>
            <person name="Brun A."/>
            <person name="Brunner A."/>
            <person name="Busov V."/>
            <person name="Campbell M."/>
            <person name="Carlson J."/>
            <person name="Chalot M."/>
            <person name="Chapman J."/>
            <person name="Chen G.L."/>
            <person name="Cooper D."/>
            <person name="Coutinho P.M."/>
            <person name="Couturier J."/>
            <person name="Covert S."/>
            <person name="Cronk Q."/>
            <person name="Cunningham R."/>
            <person name="Davis J."/>
            <person name="Degroeve S."/>
            <person name="Dejardin A."/>
            <person name="Depamphilis C."/>
            <person name="Detter J."/>
            <person name="Dirks B."/>
            <person name="Dubchak I."/>
            <person name="Duplessis S."/>
            <person name="Ehlting J."/>
            <person name="Ellis B."/>
            <person name="Gendler K."/>
            <person name="Goodstein D."/>
            <person name="Gribskov M."/>
            <person name="Grimwood J."/>
            <person name="Groover A."/>
            <person name="Gunter L."/>
            <person name="Hamberger B."/>
            <person name="Heinze B."/>
            <person name="Helariutta Y."/>
            <person name="Henrissat B."/>
            <person name="Holligan D."/>
            <person name="Holt R."/>
            <person name="Huang W."/>
            <person name="Islam-Faridi N."/>
            <person name="Jones S."/>
            <person name="Jones-Rhoades M."/>
            <person name="Jorgensen R."/>
            <person name="Joshi C."/>
            <person name="Kangasjarvi J."/>
            <person name="Karlsson J."/>
            <person name="Kelleher C."/>
            <person name="Kirkpatrick R."/>
            <person name="Kirst M."/>
            <person name="Kohler A."/>
            <person name="Kalluri U."/>
            <person name="Larimer F."/>
            <person name="Leebens-Mack J."/>
            <person name="Leple J.C."/>
            <person name="Locascio P."/>
            <person name="Lou Y."/>
            <person name="Lucas S."/>
            <person name="Martin F."/>
            <person name="Montanini B."/>
            <person name="Napoli C."/>
            <person name="Nelson D.R."/>
            <person name="Nelson C."/>
            <person name="Nieminen K."/>
            <person name="Nilsson O."/>
            <person name="Pereda V."/>
            <person name="Peter G."/>
            <person name="Philippe R."/>
            <person name="Pilate G."/>
            <person name="Poliakov A."/>
            <person name="Razumovskaya J."/>
            <person name="Richardson P."/>
            <person name="Rinaldi C."/>
            <person name="Ritland K."/>
            <person name="Rouze P."/>
            <person name="Ryaboy D."/>
            <person name="Schmutz J."/>
            <person name="Schrader J."/>
            <person name="Segerman B."/>
            <person name="Shin H."/>
            <person name="Siddiqui A."/>
            <person name="Sterky F."/>
            <person name="Terry A."/>
            <person name="Tsai C.J."/>
            <person name="Uberbacher E."/>
            <person name="Unneberg P."/>
            <person name="Vahala J."/>
            <person name="Wall K."/>
            <person name="Wessler S."/>
            <person name="Yang G."/>
            <person name="Yin T."/>
            <person name="Douglas C."/>
            <person name="Marra M."/>
            <person name="Sandberg G."/>
            <person name="Van de Peer Y."/>
            <person name="Rokhsar D."/>
        </authorList>
    </citation>
    <scope>NUCLEOTIDE SEQUENCE [LARGE SCALE GENOMIC DNA]</scope>
    <source>
        <strain evidence="2">cv. Nisqually</strain>
    </source>
</reference>
<gene>
    <name evidence="1" type="ORF">POPTR_007G052900</name>
</gene>
<dbReference type="EMBL" id="CM009296">
    <property type="protein sequence ID" value="PNT27255.1"/>
    <property type="molecule type" value="Genomic_DNA"/>
</dbReference>
<sequence length="70" mass="8185">MSNHRIETSWDIAHILNKQQENFCTDYNIHVLLFCVWMLDRDGISNTCILCTPSLPIARDSTCLRKDWMG</sequence>
<evidence type="ECO:0000313" key="2">
    <source>
        <dbReference type="Proteomes" id="UP000006729"/>
    </source>
</evidence>
<dbReference type="InParanoid" id="A0A2K1ZPP8"/>
<proteinExistence type="predicted"/>
<protein>
    <submittedName>
        <fullName evidence="1">Uncharacterized protein</fullName>
    </submittedName>
</protein>
<dbReference type="AlphaFoldDB" id="A0A2K1ZPP8"/>
<name>A0A2K1ZPP8_POPTR</name>
<accession>A0A2K1ZPP8</accession>
<evidence type="ECO:0000313" key="1">
    <source>
        <dbReference type="EMBL" id="PNT27255.1"/>
    </source>
</evidence>